<dbReference type="AlphaFoldDB" id="A0A5C5GCN5"/>
<comment type="caution">
    <text evidence="1">The sequence shown here is derived from an EMBL/GenBank/DDBJ whole genome shotgun (WGS) entry which is preliminary data.</text>
</comment>
<keyword evidence="1" id="KW-0378">Hydrolase</keyword>
<gene>
    <name evidence="1" type="ORF">FHY64_02900</name>
</gene>
<evidence type="ECO:0000313" key="1">
    <source>
        <dbReference type="EMBL" id="TNY32260.1"/>
    </source>
</evidence>
<dbReference type="Proteomes" id="UP000314011">
    <property type="component" value="Unassembled WGS sequence"/>
</dbReference>
<accession>A0A5C5GCN5</accession>
<dbReference type="Pfam" id="PF09411">
    <property type="entry name" value="PagL"/>
    <property type="match status" value="1"/>
</dbReference>
<evidence type="ECO:0000313" key="2">
    <source>
        <dbReference type="Proteomes" id="UP000314011"/>
    </source>
</evidence>
<dbReference type="EMBL" id="VFFF01000001">
    <property type="protein sequence ID" value="TNY32260.1"/>
    <property type="molecule type" value="Genomic_DNA"/>
</dbReference>
<organism evidence="1 2">
    <name type="scientific">Pelagovum pacificum</name>
    <dbReference type="NCBI Taxonomy" id="2588711"/>
    <lineage>
        <taxon>Bacteria</taxon>
        <taxon>Pseudomonadati</taxon>
        <taxon>Pseudomonadota</taxon>
        <taxon>Alphaproteobacteria</taxon>
        <taxon>Rhodobacterales</taxon>
        <taxon>Paracoccaceae</taxon>
        <taxon>Pelagovum</taxon>
    </lineage>
</organism>
<reference evidence="1 2" key="1">
    <citation type="submission" date="2019-06" db="EMBL/GenBank/DDBJ databases">
        <title>Genome of new Rhodobacteraceae sp. SM1903.</title>
        <authorList>
            <person name="Ren X."/>
        </authorList>
    </citation>
    <scope>NUCLEOTIDE SEQUENCE [LARGE SCALE GENOMIC DNA]</scope>
    <source>
        <strain evidence="1 2">SM1903</strain>
    </source>
</reference>
<proteinExistence type="predicted"/>
<dbReference type="GO" id="GO:0016787">
    <property type="term" value="F:hydrolase activity"/>
    <property type="evidence" value="ECO:0007669"/>
    <property type="project" value="UniProtKB-KW"/>
</dbReference>
<protein>
    <submittedName>
        <fullName evidence="1">Acyloxyacyl hydrolase</fullName>
    </submittedName>
</protein>
<dbReference type="OrthoDB" id="6199047at2"/>
<dbReference type="RefSeq" id="WP_140192939.1">
    <property type="nucleotide sequence ID" value="NZ_CP065915.1"/>
</dbReference>
<keyword evidence="2" id="KW-1185">Reference proteome</keyword>
<sequence>MDGKIALIYLIMSFTDMGVNHCPQGGCIAPEAATERLSFQLGAVDFQEETISSEVYLDYAIHTSYGPFQPVVGVSTTAENSSWIGFGVRSDVALFNTGVVAEGSLMPGYYSMGQGEDLGGGLQFRSSLGLSYEFFGGSRLGVYYDHRSNGDIRELNPGLETWGVRYSIPLN</sequence>
<name>A0A5C5GCN5_9RHOB</name>
<dbReference type="InterPro" id="IPR018550">
    <property type="entry name" value="Lipid-A_deacylase-rel"/>
</dbReference>
<dbReference type="Gene3D" id="2.40.160.20">
    <property type="match status" value="1"/>
</dbReference>